<keyword evidence="3" id="KW-0028">Amino-acid biosynthesis</keyword>
<comment type="similarity">
    <text evidence="2 9">Belongs to the alpha-IPM synthase/homocitrate synthase family.</text>
</comment>
<dbReference type="GO" id="GO:0003852">
    <property type="term" value="F:2-isopropylmalate synthase activity"/>
    <property type="evidence" value="ECO:0007669"/>
    <property type="project" value="InterPro"/>
</dbReference>
<dbReference type="Pfam" id="PF00682">
    <property type="entry name" value="HMGL-like"/>
    <property type="match status" value="1"/>
</dbReference>
<comment type="pathway">
    <text evidence="1">Amino-acid biosynthesis; L-isoleucine biosynthesis; 2-oxobutanoate from pyruvate: step 1/3.</text>
</comment>
<dbReference type="GO" id="GO:0009098">
    <property type="term" value="P:L-leucine biosynthetic process"/>
    <property type="evidence" value="ECO:0007669"/>
    <property type="project" value="InterPro"/>
</dbReference>
<dbReference type="InterPro" id="IPR005675">
    <property type="entry name" value="Citramal_synthase"/>
</dbReference>
<dbReference type="GO" id="GO:0043714">
    <property type="term" value="F:(R)-citramalate synthase activity"/>
    <property type="evidence" value="ECO:0007669"/>
    <property type="project" value="UniProtKB-UniRule"/>
</dbReference>
<dbReference type="Pfam" id="PF22617">
    <property type="entry name" value="HCS_D2"/>
    <property type="match status" value="1"/>
</dbReference>
<evidence type="ECO:0000313" key="11">
    <source>
        <dbReference type="EMBL" id="HFC97702.1"/>
    </source>
</evidence>
<dbReference type="InterPro" id="IPR054691">
    <property type="entry name" value="LeuA/HCS_post-cat"/>
</dbReference>
<dbReference type="EMBL" id="DRMH01000056">
    <property type="protein sequence ID" value="HFC97702.1"/>
    <property type="molecule type" value="Genomic_DNA"/>
</dbReference>
<evidence type="ECO:0000256" key="5">
    <source>
        <dbReference type="ARBA" id="ARBA00022679"/>
    </source>
</evidence>
<protein>
    <recommendedName>
        <fullName evidence="8">Citramalate synthase</fullName>
        <ecNumber evidence="8">2.3.3.21</ecNumber>
    </recommendedName>
</protein>
<dbReference type="UniPathway" id="UPA00047">
    <property type="reaction ID" value="UER00066"/>
</dbReference>
<dbReference type="PROSITE" id="PS00815">
    <property type="entry name" value="AIPM_HOMOCIT_SYNTH_1"/>
    <property type="match status" value="1"/>
</dbReference>
<dbReference type="InterPro" id="IPR000891">
    <property type="entry name" value="PYR_CT"/>
</dbReference>
<proteinExistence type="inferred from homology"/>
<evidence type="ECO:0000256" key="9">
    <source>
        <dbReference type="RuleBase" id="RU003523"/>
    </source>
</evidence>
<evidence type="ECO:0000256" key="3">
    <source>
        <dbReference type="ARBA" id="ARBA00022605"/>
    </source>
</evidence>
<dbReference type="AlphaFoldDB" id="A0A7C3GSS1"/>
<reference evidence="11" key="1">
    <citation type="journal article" date="2020" name="mSystems">
        <title>Genome- and Community-Level Interaction Insights into Carbon Utilization and Element Cycling Functions of Hydrothermarchaeota in Hydrothermal Sediment.</title>
        <authorList>
            <person name="Zhou Z."/>
            <person name="Liu Y."/>
            <person name="Xu W."/>
            <person name="Pan J."/>
            <person name="Luo Z.H."/>
            <person name="Li M."/>
        </authorList>
    </citation>
    <scope>NUCLEOTIDE SEQUENCE [LARGE SCALE GENOMIC DNA]</scope>
    <source>
        <strain evidence="11">HyVt-483</strain>
    </source>
</reference>
<keyword evidence="6" id="KW-0100">Branched-chain amino acid biosynthesis</keyword>
<dbReference type="InterPro" id="IPR013785">
    <property type="entry name" value="Aldolase_TIM"/>
</dbReference>
<dbReference type="SUPFAM" id="SSF51569">
    <property type="entry name" value="Aldolase"/>
    <property type="match status" value="1"/>
</dbReference>
<dbReference type="PANTHER" id="PTHR43538:SF1">
    <property type="entry name" value="(R)-CITRAMALATE SYNTHASE"/>
    <property type="match status" value="1"/>
</dbReference>
<dbReference type="InterPro" id="IPR002034">
    <property type="entry name" value="AIPM/Hcit_synth_CS"/>
</dbReference>
<dbReference type="Gene3D" id="3.30.160.270">
    <property type="match status" value="1"/>
</dbReference>
<evidence type="ECO:0000256" key="1">
    <source>
        <dbReference type="ARBA" id="ARBA00004743"/>
    </source>
</evidence>
<dbReference type="GO" id="GO:0009097">
    <property type="term" value="P:isoleucine biosynthetic process"/>
    <property type="evidence" value="ECO:0007669"/>
    <property type="project" value="UniProtKB-UniRule"/>
</dbReference>
<comment type="caution">
    <text evidence="11">The sequence shown here is derived from an EMBL/GenBank/DDBJ whole genome shotgun (WGS) entry which is preliminary data.</text>
</comment>
<evidence type="ECO:0000259" key="10">
    <source>
        <dbReference type="PROSITE" id="PS50991"/>
    </source>
</evidence>
<evidence type="ECO:0000256" key="8">
    <source>
        <dbReference type="NCBIfam" id="TIGR00977"/>
    </source>
</evidence>
<feature type="domain" description="Pyruvate carboxyltransferase" evidence="10">
    <location>
        <begin position="5"/>
        <end position="272"/>
    </location>
</feature>
<evidence type="ECO:0000256" key="6">
    <source>
        <dbReference type="ARBA" id="ARBA00023304"/>
    </source>
</evidence>
<dbReference type="NCBIfam" id="TIGR00977">
    <property type="entry name" value="citramal_synth"/>
    <property type="match status" value="1"/>
</dbReference>
<dbReference type="Gene3D" id="1.10.238.260">
    <property type="match status" value="1"/>
</dbReference>
<dbReference type="CDD" id="cd07941">
    <property type="entry name" value="DRE_TIM_LeuA3"/>
    <property type="match status" value="1"/>
</dbReference>
<dbReference type="Gene3D" id="3.20.20.70">
    <property type="entry name" value="Aldolase class I"/>
    <property type="match status" value="1"/>
</dbReference>
<keyword evidence="5 9" id="KW-0808">Transferase</keyword>
<gene>
    <name evidence="11" type="ORF">ENJ40_04480</name>
</gene>
<keyword evidence="4" id="KW-0412">Isoleucine biosynthesis</keyword>
<accession>A0A7C3GSS1</accession>
<organism evidence="11">
    <name type="scientific">Thermosulfurimonas dismutans</name>
    <dbReference type="NCBI Taxonomy" id="999894"/>
    <lineage>
        <taxon>Bacteria</taxon>
        <taxon>Pseudomonadati</taxon>
        <taxon>Thermodesulfobacteriota</taxon>
        <taxon>Thermodesulfobacteria</taxon>
        <taxon>Thermodesulfobacteriales</taxon>
        <taxon>Thermodesulfobacteriaceae</taxon>
        <taxon>Thermosulfurimonas</taxon>
    </lineage>
</organism>
<dbReference type="SUPFAM" id="SSF110921">
    <property type="entry name" value="2-isopropylmalate synthase LeuA, allosteric (dimerisation) domain"/>
    <property type="match status" value="1"/>
</dbReference>
<evidence type="ECO:0000256" key="7">
    <source>
        <dbReference type="ARBA" id="ARBA00048263"/>
    </source>
</evidence>
<evidence type="ECO:0000256" key="4">
    <source>
        <dbReference type="ARBA" id="ARBA00022624"/>
    </source>
</evidence>
<evidence type="ECO:0000256" key="2">
    <source>
        <dbReference type="ARBA" id="ARBA00006154"/>
    </source>
</evidence>
<dbReference type="Pfam" id="PF08502">
    <property type="entry name" value="LeuA_dimer"/>
    <property type="match status" value="1"/>
</dbReference>
<dbReference type="EC" id="2.3.3.21" evidence="8"/>
<dbReference type="InterPro" id="IPR013709">
    <property type="entry name" value="2-isopropylmalate_synth_dimer"/>
</dbReference>
<dbReference type="SMART" id="SM00917">
    <property type="entry name" value="LeuA_dimer"/>
    <property type="match status" value="1"/>
</dbReference>
<dbReference type="PANTHER" id="PTHR43538">
    <property type="entry name" value="ALPHA-IPM SYNTHASE/HOMOCITRATE SYNTHASE"/>
    <property type="match status" value="1"/>
</dbReference>
<dbReference type="InterPro" id="IPR036230">
    <property type="entry name" value="LeuA_allosteric_dom_sf"/>
</dbReference>
<dbReference type="Proteomes" id="UP000886043">
    <property type="component" value="Unassembled WGS sequence"/>
</dbReference>
<name>A0A7C3GSS1_9BACT</name>
<comment type="catalytic activity">
    <reaction evidence="7">
        <text>pyruvate + acetyl-CoA + H2O = (3R)-citramalate + CoA + H(+)</text>
        <dbReference type="Rhea" id="RHEA:19045"/>
        <dbReference type="ChEBI" id="CHEBI:15361"/>
        <dbReference type="ChEBI" id="CHEBI:15377"/>
        <dbReference type="ChEBI" id="CHEBI:15378"/>
        <dbReference type="ChEBI" id="CHEBI:30934"/>
        <dbReference type="ChEBI" id="CHEBI:57287"/>
        <dbReference type="ChEBI" id="CHEBI:57288"/>
        <dbReference type="EC" id="2.3.3.21"/>
    </reaction>
</comment>
<sequence>MKRRVEIYDTTLRDGTQAEEFNLSVEDKIRVALKLDELGIDYIEGGWPGSNPKDARFFKEIRDYHLRHARIAAFGSTHHPRKEAHLDENLLALLEAKTPVMTIFGKSWTIHVKEALKTTLERNLEIIEASVRFLRPHVEKLFYDAEHFFDGFKEDADYAIETLKRAREAGADVLVLCDTNGGTLPHELVEILREVRKRLGKKVPLGIHAHNDSDCAVANSLAAVLEGAIQVQGTINGVGERCGNANLCSIIPNLVLKMGFECEAGKNLTRLTEVSRFVSEVANVPHPRHLPYVGRSAFAHKGGVHVSAILRHPRTYEHIDPEWVGNTRRVLVSDLSGRSNIVYKARQFGIELSPEDPVVAKIVEEVKKREAEGYEFEAAEASLELLIYRLLGEPKQYFELLGYRVLDLRPSREGPPVVEATVVVRVPPGVGEVEHTAAVGNGPVNALDHAIRKALERFYPQLREMKLEDYKVRVLPGVPGTGARVRVLITSRDPHRQWGTVGVSEDILEASCQALVESYTYKLFKDRKSRGGS</sequence>
<dbReference type="PROSITE" id="PS50991">
    <property type="entry name" value="PYR_CT"/>
    <property type="match status" value="1"/>
</dbReference>